<dbReference type="Proteomes" id="UP000657385">
    <property type="component" value="Unassembled WGS sequence"/>
</dbReference>
<dbReference type="EMBL" id="JADPRT010000012">
    <property type="protein sequence ID" value="MBF9071544.1"/>
    <property type="molecule type" value="Genomic_DNA"/>
</dbReference>
<protein>
    <submittedName>
        <fullName evidence="1">Uncharacterized protein</fullName>
    </submittedName>
</protein>
<evidence type="ECO:0000313" key="2">
    <source>
        <dbReference type="Proteomes" id="UP000657385"/>
    </source>
</evidence>
<proteinExistence type="predicted"/>
<organism evidence="1 2">
    <name type="scientific">Streptacidiphilus fuscans</name>
    <dbReference type="NCBI Taxonomy" id="2789292"/>
    <lineage>
        <taxon>Bacteria</taxon>
        <taxon>Bacillati</taxon>
        <taxon>Actinomycetota</taxon>
        <taxon>Actinomycetes</taxon>
        <taxon>Kitasatosporales</taxon>
        <taxon>Streptomycetaceae</taxon>
        <taxon>Streptacidiphilus</taxon>
    </lineage>
</organism>
<keyword evidence="2" id="KW-1185">Reference proteome</keyword>
<comment type="caution">
    <text evidence="1">The sequence shown here is derived from an EMBL/GenBank/DDBJ whole genome shotgun (WGS) entry which is preliminary data.</text>
</comment>
<dbReference type="AlphaFoldDB" id="A0A931B6X1"/>
<reference evidence="1" key="1">
    <citation type="submission" date="2020-11" db="EMBL/GenBank/DDBJ databases">
        <title>Isolation and identification of active actinomycetes.</title>
        <authorList>
            <person name="Yu B."/>
        </authorList>
    </citation>
    <scope>NUCLEOTIDE SEQUENCE</scope>
    <source>
        <strain evidence="1">NEAU-YB345</strain>
    </source>
</reference>
<sequence length="467" mass="51734">MPAGLDQTYLFDFPCEHTPGKSRVVALIGTMDAPRCLTAVMTCKDQALAYRAQLLLRRILAARDGSWAGADLAELAAALPDAPAGSLRQAAVHAATGTWPLACTIHMPEPEEEDEEPVEAASGARTVTRDGARLKDLPGMVVRVAHLREFHITDEDVLLREALGRGWEPMPASELDEDDPRDLVGAVMTLAEEGGQIVGADTLEDQCEAGLLRPQNGDELAVWSERPIRTHFSYGLRLARHPVEADAASEPAAAQEPAADLAALFPLKDCQCGGEECEDCGWQLTPRTADLLLTALSVLSDQAYEESEELRDMPLTDLHRGNWGVFERLPELTFGADRRWRRRMARAFDDLADDLEAGHWPEPSCTAEEMALHLAIEDAPSYLDDIEDRDDHTRLREHGDDYDWHMCSSLFFQDHDVLMLFDSRTAGIAYPDDAANQRLGVGDLRRQAWFESFGNTPVRDPARGFRR</sequence>
<name>A0A931B6X1_9ACTN</name>
<evidence type="ECO:0000313" key="1">
    <source>
        <dbReference type="EMBL" id="MBF9071544.1"/>
    </source>
</evidence>
<dbReference type="RefSeq" id="WP_196196714.1">
    <property type="nucleotide sequence ID" value="NZ_JADPRT010000012.1"/>
</dbReference>
<accession>A0A931B6X1</accession>
<gene>
    <name evidence="1" type="ORF">I2501_26330</name>
</gene>